<evidence type="ECO:0000256" key="6">
    <source>
        <dbReference type="ARBA" id="ARBA00023136"/>
    </source>
</evidence>
<organism evidence="9 10">
    <name type="scientific">Aspergillus tanneri</name>
    <dbReference type="NCBI Taxonomy" id="1220188"/>
    <lineage>
        <taxon>Eukaryota</taxon>
        <taxon>Fungi</taxon>
        <taxon>Dikarya</taxon>
        <taxon>Ascomycota</taxon>
        <taxon>Pezizomycotina</taxon>
        <taxon>Eurotiomycetes</taxon>
        <taxon>Eurotiomycetidae</taxon>
        <taxon>Eurotiales</taxon>
        <taxon>Aspergillaceae</taxon>
        <taxon>Aspergillus</taxon>
        <taxon>Aspergillus subgen. Circumdati</taxon>
    </lineage>
</organism>
<dbReference type="VEuPathDB" id="FungiDB:EYZ11_001528"/>
<evidence type="ECO:0000313" key="9">
    <source>
        <dbReference type="EMBL" id="THC98977.1"/>
    </source>
</evidence>
<dbReference type="Proteomes" id="UP000308092">
    <property type="component" value="Unassembled WGS sequence"/>
</dbReference>
<dbReference type="CDD" id="cd23995">
    <property type="entry name" value="Seipin_BSCL2_like"/>
    <property type="match status" value="1"/>
</dbReference>
<gene>
    <name evidence="9" type="ORF">EYZ11_001528</name>
</gene>
<evidence type="ECO:0000256" key="7">
    <source>
        <dbReference type="SAM" id="MobiDB-lite"/>
    </source>
</evidence>
<dbReference type="STRING" id="1220188.A0A4S3JUC1"/>
<keyword evidence="3" id="KW-0256">Endoplasmic reticulum</keyword>
<evidence type="ECO:0008006" key="11">
    <source>
        <dbReference type="Google" id="ProtNLM"/>
    </source>
</evidence>
<evidence type="ECO:0000256" key="8">
    <source>
        <dbReference type="SAM" id="Phobius"/>
    </source>
</evidence>
<dbReference type="InterPro" id="IPR009617">
    <property type="entry name" value="Seipin"/>
</dbReference>
<dbReference type="PANTHER" id="PTHR21212">
    <property type="entry name" value="BERNARDINELLI-SEIP CONGENITAL LIPODYSTROPHY 2 HOMOLOG BSCL2 PROTEIN"/>
    <property type="match status" value="1"/>
</dbReference>
<dbReference type="PANTHER" id="PTHR21212:SF0">
    <property type="entry name" value="SEIPIN"/>
    <property type="match status" value="1"/>
</dbReference>
<comment type="subcellular location">
    <subcellularLocation>
        <location evidence="1">Endoplasmic reticulum membrane</location>
        <topology evidence="1">Multi-pass membrane protein</topology>
    </subcellularLocation>
</comment>
<feature type="compositionally biased region" description="Polar residues" evidence="7">
    <location>
        <begin position="236"/>
        <end position="254"/>
    </location>
</feature>
<dbReference type="AlphaFoldDB" id="A0A4S3JUC1"/>
<dbReference type="EMBL" id="SOSA01000029">
    <property type="protein sequence ID" value="THC98977.1"/>
    <property type="molecule type" value="Genomic_DNA"/>
</dbReference>
<reference evidence="9 10" key="1">
    <citation type="submission" date="2019-03" db="EMBL/GenBank/DDBJ databases">
        <title>The genome sequence of a newly discovered highly antifungal drug resistant Aspergillus species, Aspergillus tanneri NIH 1004.</title>
        <authorList>
            <person name="Mounaud S."/>
            <person name="Singh I."/>
            <person name="Joardar V."/>
            <person name="Pakala S."/>
            <person name="Pakala S."/>
            <person name="Venepally P."/>
            <person name="Hoover J."/>
            <person name="Nierman W."/>
            <person name="Chung J."/>
            <person name="Losada L."/>
        </authorList>
    </citation>
    <scope>NUCLEOTIDE SEQUENCE [LARGE SCALE GENOMIC DNA]</scope>
    <source>
        <strain evidence="9 10">NIH1004</strain>
    </source>
</reference>
<sequence>MEAEYAIDDGREEGGTIFLSKVMVGLERVVHLQFGNGNPWGTASLGPGLASLQPYDVTVKLELPRTPSNLATGNFMLDLTLFPPSSSSFITGANASMYAISRSRRPAILTYASPLVDMATEILEVPMMEKIEFARGWRNVPDSLRLEIHSQEQMQVYKAKVEIRARFTGLRWMIYYWKITSFVVFTFLFWGISMTSASIVWITLTAISVGDKDTHKVKVKKEYRDDFWIKDEPLDESTSPWETSLDTSNDQPEQGTKREKEYQADDESDGISLSEDHSGGQDASGAGTGRESPEAQGIQRRRGHLSTDDSP</sequence>
<keyword evidence="10" id="KW-1185">Reference proteome</keyword>
<feature type="transmembrane region" description="Helical" evidence="8">
    <location>
        <begin position="174"/>
        <end position="192"/>
    </location>
</feature>
<dbReference type="GO" id="GO:0140042">
    <property type="term" value="P:lipid droplet formation"/>
    <property type="evidence" value="ECO:0007669"/>
    <property type="project" value="UniProtKB-ARBA"/>
</dbReference>
<dbReference type="Pfam" id="PF06775">
    <property type="entry name" value="Seipin"/>
    <property type="match status" value="1"/>
</dbReference>
<evidence type="ECO:0000256" key="3">
    <source>
        <dbReference type="ARBA" id="ARBA00022824"/>
    </source>
</evidence>
<evidence type="ECO:0000256" key="1">
    <source>
        <dbReference type="ARBA" id="ARBA00004477"/>
    </source>
</evidence>
<keyword evidence="6 8" id="KW-0472">Membrane</keyword>
<evidence type="ECO:0000256" key="5">
    <source>
        <dbReference type="ARBA" id="ARBA00023098"/>
    </source>
</evidence>
<protein>
    <recommendedName>
        <fullName evidence="11">Seipin</fullName>
    </recommendedName>
</protein>
<evidence type="ECO:0000313" key="10">
    <source>
        <dbReference type="Proteomes" id="UP000308092"/>
    </source>
</evidence>
<dbReference type="GO" id="GO:0005789">
    <property type="term" value="C:endoplasmic reticulum membrane"/>
    <property type="evidence" value="ECO:0007669"/>
    <property type="project" value="UniProtKB-SubCell"/>
</dbReference>
<proteinExistence type="predicted"/>
<dbReference type="GO" id="GO:0006629">
    <property type="term" value="P:lipid metabolic process"/>
    <property type="evidence" value="ECO:0007669"/>
    <property type="project" value="UniProtKB-KW"/>
</dbReference>
<evidence type="ECO:0000256" key="4">
    <source>
        <dbReference type="ARBA" id="ARBA00022989"/>
    </source>
</evidence>
<keyword evidence="4 8" id="KW-1133">Transmembrane helix</keyword>
<keyword evidence="5" id="KW-0443">Lipid metabolism</keyword>
<feature type="region of interest" description="Disordered" evidence="7">
    <location>
        <begin position="236"/>
        <end position="311"/>
    </location>
</feature>
<evidence type="ECO:0000256" key="2">
    <source>
        <dbReference type="ARBA" id="ARBA00022692"/>
    </source>
</evidence>
<name>A0A4S3JUC1_9EURO</name>
<comment type="caution">
    <text evidence="9">The sequence shown here is derived from an EMBL/GenBank/DDBJ whole genome shotgun (WGS) entry which is preliminary data.</text>
</comment>
<keyword evidence="2 8" id="KW-0812">Transmembrane</keyword>
<accession>A0A4S3JUC1</accession>